<dbReference type="Proteomes" id="UP000004001">
    <property type="component" value="Unassembled WGS sequence"/>
</dbReference>
<reference evidence="1 2" key="1">
    <citation type="submission" date="2009-12" db="EMBL/GenBank/DDBJ databases">
        <title>Genome Sequence of Prevotella timonensis CRIS 5C-B1.</title>
        <authorList>
            <person name="Durkin A.S."/>
            <person name="Madupu R."/>
            <person name="Torralba M."/>
            <person name="Methe B."/>
            <person name="Sutton G."/>
            <person name="Strausberg R.L."/>
            <person name="Nelson K.E."/>
        </authorList>
    </citation>
    <scope>NUCLEOTIDE SEQUENCE [LARGE SCALE GENOMIC DNA]</scope>
    <source>
        <strain evidence="1 2">CRIS 5C-B1</strain>
    </source>
</reference>
<dbReference type="RefSeq" id="WP_008122630.1">
    <property type="nucleotide sequence ID" value="NZ_ADEF01000013.1"/>
</dbReference>
<gene>
    <name evidence="1" type="ORF">HMPREF9019_0935</name>
</gene>
<keyword evidence="2" id="KW-1185">Reference proteome</keyword>
<evidence type="ECO:0000313" key="2">
    <source>
        <dbReference type="Proteomes" id="UP000004001"/>
    </source>
</evidence>
<dbReference type="EMBL" id="ADEF01000013">
    <property type="protein sequence ID" value="EFA98159.1"/>
    <property type="molecule type" value="Genomic_DNA"/>
</dbReference>
<organism evidence="1 2">
    <name type="scientific">Hoylesella timonensis CRIS 5C-B1</name>
    <dbReference type="NCBI Taxonomy" id="679189"/>
    <lineage>
        <taxon>Bacteria</taxon>
        <taxon>Pseudomonadati</taxon>
        <taxon>Bacteroidota</taxon>
        <taxon>Bacteroidia</taxon>
        <taxon>Bacteroidales</taxon>
        <taxon>Prevotellaceae</taxon>
        <taxon>Hoylesella</taxon>
    </lineage>
</organism>
<protein>
    <submittedName>
        <fullName evidence="1">Uncharacterized protein</fullName>
    </submittedName>
</protein>
<comment type="caution">
    <text evidence="1">The sequence shown here is derived from an EMBL/GenBank/DDBJ whole genome shotgun (WGS) entry which is preliminary data.</text>
</comment>
<evidence type="ECO:0000313" key="1">
    <source>
        <dbReference type="EMBL" id="EFA98159.1"/>
    </source>
</evidence>
<dbReference type="AlphaFoldDB" id="D1VXJ9"/>
<accession>D1VXJ9</accession>
<sequence>MKTEITDEILALANESKRLRSFINDKLPKLRERCKDRKDGLDKHRDGFELDEAIQSFNIKLSYQSFSGNYGSSSVYSDFCPNNEIMGKYFLKYLNKHTSEIFNEMADMMIADAKVRQGEAIEELNSLKTKMEKIIEL</sequence>
<name>D1VXJ9_9BACT</name>
<proteinExistence type="predicted"/>